<sequence>MDRTQPINIPRDHFHKPYNRGFCRWRSRPVEGCRRPGFDTIKGSAFRSI</sequence>
<dbReference type="PATRIC" id="fig|1069642.3.peg.3532"/>
<dbReference type="AlphaFoldDB" id="K7Z2A4"/>
<name>K7Z2A4_BDEBC</name>
<evidence type="ECO:0000313" key="1">
    <source>
        <dbReference type="EMBL" id="AFY03245.1"/>
    </source>
</evidence>
<gene>
    <name evidence="1" type="ORF">Bdt_3570</name>
</gene>
<accession>K7Z2A4</accession>
<dbReference type="HOGENOM" id="CLU_3132749_0_0_7"/>
<organism evidence="1 2">
    <name type="scientific">Bdellovibrio bacteriovorus str. Tiberius</name>
    <dbReference type="NCBI Taxonomy" id="1069642"/>
    <lineage>
        <taxon>Bacteria</taxon>
        <taxon>Pseudomonadati</taxon>
        <taxon>Bdellovibrionota</taxon>
        <taxon>Bdellovibrionia</taxon>
        <taxon>Bdellovibrionales</taxon>
        <taxon>Pseudobdellovibrionaceae</taxon>
        <taxon>Bdellovibrio</taxon>
    </lineage>
</organism>
<evidence type="ECO:0000313" key="2">
    <source>
        <dbReference type="Proteomes" id="UP000010074"/>
    </source>
</evidence>
<proteinExistence type="predicted"/>
<dbReference type="EMBL" id="CP002930">
    <property type="protein sequence ID" value="AFY03245.1"/>
    <property type="molecule type" value="Genomic_DNA"/>
</dbReference>
<protein>
    <submittedName>
        <fullName evidence="1">Uncharacterized protein</fullName>
    </submittedName>
</protein>
<reference evidence="1 2" key="1">
    <citation type="journal article" date="2012" name="BMC Genomics">
        <title>Genome analysis of a simultaneously predatory and prey-independent, novel Bdellovibrio bacteriovorus from the River Tiber, supports in silico predictions of both ancient and recent lateral gene transfer from diverse bacteria.</title>
        <authorList>
            <person name="Hobley L."/>
            <person name="Lerner T.R."/>
            <person name="Williams L.E."/>
            <person name="Lambert C."/>
            <person name="Till R."/>
            <person name="Milner D.S."/>
            <person name="Basford S.M."/>
            <person name="Capeness M.J."/>
            <person name="Fenton A.K."/>
            <person name="Atterbury R.J."/>
            <person name="Harris M.A."/>
            <person name="Sockett R.E."/>
        </authorList>
    </citation>
    <scope>NUCLEOTIDE SEQUENCE [LARGE SCALE GENOMIC DNA]</scope>
    <source>
        <strain evidence="1 2">Tiberius</strain>
    </source>
</reference>
<dbReference type="KEGG" id="bbat:Bdt_3570"/>
<dbReference type="Proteomes" id="UP000010074">
    <property type="component" value="Chromosome"/>
</dbReference>